<keyword evidence="3" id="KW-1185">Reference proteome</keyword>
<gene>
    <name evidence="2" type="ORF">AVEN_198572_1</name>
</gene>
<organism evidence="2 3">
    <name type="scientific">Araneus ventricosus</name>
    <name type="common">Orbweaver spider</name>
    <name type="synonym">Epeira ventricosa</name>
    <dbReference type="NCBI Taxonomy" id="182803"/>
    <lineage>
        <taxon>Eukaryota</taxon>
        <taxon>Metazoa</taxon>
        <taxon>Ecdysozoa</taxon>
        <taxon>Arthropoda</taxon>
        <taxon>Chelicerata</taxon>
        <taxon>Arachnida</taxon>
        <taxon>Araneae</taxon>
        <taxon>Araneomorphae</taxon>
        <taxon>Entelegynae</taxon>
        <taxon>Araneoidea</taxon>
        <taxon>Araneidae</taxon>
        <taxon>Araneus</taxon>
    </lineage>
</organism>
<accession>A0A4Y2K0K5</accession>
<evidence type="ECO:0000313" key="2">
    <source>
        <dbReference type="EMBL" id="GBM95667.1"/>
    </source>
</evidence>
<dbReference type="AlphaFoldDB" id="A0A4Y2K0K5"/>
<evidence type="ECO:0000256" key="1">
    <source>
        <dbReference type="SAM" id="MobiDB-lite"/>
    </source>
</evidence>
<feature type="region of interest" description="Disordered" evidence="1">
    <location>
        <begin position="26"/>
        <end position="51"/>
    </location>
</feature>
<comment type="caution">
    <text evidence="2">The sequence shown here is derived from an EMBL/GenBank/DDBJ whole genome shotgun (WGS) entry which is preliminary data.</text>
</comment>
<protein>
    <submittedName>
        <fullName evidence="2">Uncharacterized protein</fullName>
    </submittedName>
</protein>
<sequence length="87" mass="9636">MLNRDSLVNSAWPHCSGVQLRRSRLQCNRDGDKDTQTTGRRANSPPGSLRDVVRWDMGLPAAAESCDTSCRAVSVLRRPDPLLLLAF</sequence>
<dbReference type="EMBL" id="BGPR01004078">
    <property type="protein sequence ID" value="GBM95667.1"/>
    <property type="molecule type" value="Genomic_DNA"/>
</dbReference>
<reference evidence="2 3" key="1">
    <citation type="journal article" date="2019" name="Sci. Rep.">
        <title>Orb-weaving spider Araneus ventricosus genome elucidates the spidroin gene catalogue.</title>
        <authorList>
            <person name="Kono N."/>
            <person name="Nakamura H."/>
            <person name="Ohtoshi R."/>
            <person name="Moran D.A.P."/>
            <person name="Shinohara A."/>
            <person name="Yoshida Y."/>
            <person name="Fujiwara M."/>
            <person name="Mori M."/>
            <person name="Tomita M."/>
            <person name="Arakawa K."/>
        </authorList>
    </citation>
    <scope>NUCLEOTIDE SEQUENCE [LARGE SCALE GENOMIC DNA]</scope>
</reference>
<dbReference type="Proteomes" id="UP000499080">
    <property type="component" value="Unassembled WGS sequence"/>
</dbReference>
<proteinExistence type="predicted"/>
<evidence type="ECO:0000313" key="3">
    <source>
        <dbReference type="Proteomes" id="UP000499080"/>
    </source>
</evidence>
<name>A0A4Y2K0K5_ARAVE</name>